<dbReference type="InterPro" id="IPR035965">
    <property type="entry name" value="PAS-like_dom_sf"/>
</dbReference>
<dbReference type="InterPro" id="IPR000014">
    <property type="entry name" value="PAS"/>
</dbReference>
<evidence type="ECO:0000259" key="11">
    <source>
        <dbReference type="PROSITE" id="PS50111"/>
    </source>
</evidence>
<feature type="coiled-coil region" evidence="10">
    <location>
        <begin position="5"/>
        <end position="32"/>
    </location>
</feature>
<dbReference type="EMBL" id="FZOL01000026">
    <property type="protein sequence ID" value="SNT16721.1"/>
    <property type="molecule type" value="Genomic_DNA"/>
</dbReference>
<keyword evidence="3" id="KW-0488">Methylation</keyword>
<comment type="subcellular location">
    <subcellularLocation>
        <location evidence="1">Cell membrane</location>
    </subcellularLocation>
</comment>
<dbReference type="NCBIfam" id="TIGR00229">
    <property type="entry name" value="sensory_box"/>
    <property type="match status" value="2"/>
</dbReference>
<dbReference type="SUPFAM" id="SSF55785">
    <property type="entry name" value="PYP-like sensor domain (PAS domain)"/>
    <property type="match status" value="2"/>
</dbReference>
<dbReference type="CDD" id="cd00130">
    <property type="entry name" value="PAS"/>
    <property type="match status" value="2"/>
</dbReference>
<dbReference type="PANTHER" id="PTHR32089:SF112">
    <property type="entry name" value="LYSOZYME-LIKE PROTEIN-RELATED"/>
    <property type="match status" value="1"/>
</dbReference>
<evidence type="ECO:0000256" key="10">
    <source>
        <dbReference type="SAM" id="Coils"/>
    </source>
</evidence>
<evidence type="ECO:0000256" key="5">
    <source>
        <dbReference type="ARBA" id="ARBA00022777"/>
    </source>
</evidence>
<feature type="domain" description="PAS" evidence="12">
    <location>
        <begin position="140"/>
        <end position="187"/>
    </location>
</feature>
<gene>
    <name evidence="14" type="ORF">SAMN05444352_12677</name>
</gene>
<organism evidence="14 15">
    <name type="scientific">Pseudomonas japonica</name>
    <dbReference type="NCBI Taxonomy" id="256466"/>
    <lineage>
        <taxon>Bacteria</taxon>
        <taxon>Pseudomonadati</taxon>
        <taxon>Pseudomonadota</taxon>
        <taxon>Gammaproteobacteria</taxon>
        <taxon>Pseudomonadales</taxon>
        <taxon>Pseudomonadaceae</taxon>
        <taxon>Pseudomonas</taxon>
    </lineage>
</organism>
<evidence type="ECO:0000256" key="7">
    <source>
        <dbReference type="ARBA" id="ARBA00023136"/>
    </source>
</evidence>
<dbReference type="PROSITE" id="PS50113">
    <property type="entry name" value="PAC"/>
    <property type="match status" value="1"/>
</dbReference>
<evidence type="ECO:0000256" key="8">
    <source>
        <dbReference type="ARBA" id="ARBA00023224"/>
    </source>
</evidence>
<keyword evidence="5" id="KW-0418">Kinase</keyword>
<dbReference type="InterPro" id="IPR001610">
    <property type="entry name" value="PAC"/>
</dbReference>
<keyword evidence="7" id="KW-0472">Membrane</keyword>
<dbReference type="Gene3D" id="1.10.287.950">
    <property type="entry name" value="Methyl-accepting chemotaxis protein"/>
    <property type="match status" value="1"/>
</dbReference>
<keyword evidence="10" id="KW-0175">Coiled coil</keyword>
<evidence type="ECO:0000256" key="2">
    <source>
        <dbReference type="ARBA" id="ARBA00022475"/>
    </source>
</evidence>
<dbReference type="GO" id="GO:0007165">
    <property type="term" value="P:signal transduction"/>
    <property type="evidence" value="ECO:0007669"/>
    <property type="project" value="UniProtKB-KW"/>
</dbReference>
<dbReference type="PROSITE" id="PS50111">
    <property type="entry name" value="CHEMOTAXIS_TRANSDUC_2"/>
    <property type="match status" value="1"/>
</dbReference>
<keyword evidence="4" id="KW-0812">Transmembrane</keyword>
<dbReference type="OrthoDB" id="9765776at2"/>
<evidence type="ECO:0000256" key="9">
    <source>
        <dbReference type="PROSITE-ProRule" id="PRU00284"/>
    </source>
</evidence>
<dbReference type="SMART" id="SM00283">
    <property type="entry name" value="MA"/>
    <property type="match status" value="1"/>
</dbReference>
<dbReference type="Gene3D" id="3.30.450.20">
    <property type="entry name" value="PAS domain"/>
    <property type="match status" value="2"/>
</dbReference>
<evidence type="ECO:0000256" key="1">
    <source>
        <dbReference type="ARBA" id="ARBA00004236"/>
    </source>
</evidence>
<keyword evidence="5" id="KW-0808">Transferase</keyword>
<dbReference type="InterPro" id="IPR000700">
    <property type="entry name" value="PAS-assoc_C"/>
</dbReference>
<dbReference type="PANTHER" id="PTHR32089">
    <property type="entry name" value="METHYL-ACCEPTING CHEMOTAXIS PROTEIN MCPB"/>
    <property type="match status" value="1"/>
</dbReference>
<dbReference type="GO" id="GO:0016301">
    <property type="term" value="F:kinase activity"/>
    <property type="evidence" value="ECO:0007669"/>
    <property type="project" value="UniProtKB-KW"/>
</dbReference>
<evidence type="ECO:0000259" key="12">
    <source>
        <dbReference type="PROSITE" id="PS50112"/>
    </source>
</evidence>
<dbReference type="GO" id="GO:0006935">
    <property type="term" value="P:chemotaxis"/>
    <property type="evidence" value="ECO:0007669"/>
    <property type="project" value="UniProtKB-ARBA"/>
</dbReference>
<accession>A0A239KEV9</accession>
<keyword evidence="15" id="KW-1185">Reference proteome</keyword>
<evidence type="ECO:0000256" key="3">
    <source>
        <dbReference type="ARBA" id="ARBA00022481"/>
    </source>
</evidence>
<dbReference type="Pfam" id="PF08447">
    <property type="entry name" value="PAS_3"/>
    <property type="match status" value="1"/>
</dbReference>
<dbReference type="Proteomes" id="UP000198407">
    <property type="component" value="Unassembled WGS sequence"/>
</dbReference>
<keyword evidence="8 9" id="KW-0807">Transducer</keyword>
<dbReference type="InterPro" id="IPR013655">
    <property type="entry name" value="PAS_fold_3"/>
</dbReference>
<dbReference type="PROSITE" id="PS50112">
    <property type="entry name" value="PAS"/>
    <property type="match status" value="1"/>
</dbReference>
<keyword evidence="6" id="KW-1133">Transmembrane helix</keyword>
<sequence>MFSAYRRLKQELAQARDLLSSLEQVKQSLDSEMLVLQLSSRGDVTSVNARFLGEMQYAANAVQGKVLFDLVPEYARGTNHFNLMKRAIHGGEHWAGALQLKRGDGSEAWLRAIVQPIRDKDGQIIYVSLYANDLTRTIESSRERENLIEALQRSTAVVEFDLQGNVLNANERFLQAMGYSLKDLRGKHHRVFCETAECTSPQYERFWEKLRRGEFIADRFKRIDSHGRVVWLEATYNPISDAHGRLYKIVKFATVITDQVNREIAVSEAAEIAFSTSRHTDDSARRGSVVIQKTVDVIQGLAVQMAAAVEGIAALDKQSQLVGSIVKSIGGIADQTNLLALNAAIEAARAGEQGRGFAVVADEVRQLASRTTKATEEIVDVVTQNQKLAEEAVRIIEQGKLHAEQGLALSAQAGDVIVEIQDGAQKVVNAVGQFTNQLSS</sequence>
<evidence type="ECO:0000313" key="15">
    <source>
        <dbReference type="Proteomes" id="UP000198407"/>
    </source>
</evidence>
<dbReference type="Pfam" id="PF00015">
    <property type="entry name" value="MCPsignal"/>
    <property type="match status" value="1"/>
</dbReference>
<protein>
    <submittedName>
        <fullName evidence="14">Methyl-accepting chemotaxis sensory transducer with Pas/Pac sensor</fullName>
    </submittedName>
</protein>
<dbReference type="SMART" id="SM00086">
    <property type="entry name" value="PAC"/>
    <property type="match status" value="2"/>
</dbReference>
<name>A0A239KEV9_9PSED</name>
<feature type="domain" description="Methyl-accepting transducer" evidence="11">
    <location>
        <begin position="266"/>
        <end position="440"/>
    </location>
</feature>
<evidence type="ECO:0000259" key="13">
    <source>
        <dbReference type="PROSITE" id="PS50113"/>
    </source>
</evidence>
<dbReference type="SUPFAM" id="SSF58104">
    <property type="entry name" value="Methyl-accepting chemotaxis protein (MCP) signaling domain"/>
    <property type="match status" value="1"/>
</dbReference>
<reference evidence="15" key="1">
    <citation type="submission" date="2017-06" db="EMBL/GenBank/DDBJ databases">
        <authorList>
            <person name="Varghese N."/>
            <person name="Submissions S."/>
        </authorList>
    </citation>
    <scope>NUCLEOTIDE SEQUENCE [LARGE SCALE GENOMIC DNA]</scope>
    <source>
        <strain evidence="15">DSM 22348</strain>
    </source>
</reference>
<dbReference type="InterPro" id="IPR013656">
    <property type="entry name" value="PAS_4"/>
</dbReference>
<dbReference type="STRING" id="1215104.GCA_000730585_00072"/>
<dbReference type="InterPro" id="IPR004089">
    <property type="entry name" value="MCPsignal_dom"/>
</dbReference>
<dbReference type="GO" id="GO:0005886">
    <property type="term" value="C:plasma membrane"/>
    <property type="evidence" value="ECO:0007669"/>
    <property type="project" value="UniProtKB-SubCell"/>
</dbReference>
<keyword evidence="2" id="KW-1003">Cell membrane</keyword>
<dbReference type="AlphaFoldDB" id="A0A239KEV9"/>
<evidence type="ECO:0000256" key="6">
    <source>
        <dbReference type="ARBA" id="ARBA00022989"/>
    </source>
</evidence>
<proteinExistence type="predicted"/>
<feature type="domain" description="PAC" evidence="13">
    <location>
        <begin position="94"/>
        <end position="146"/>
    </location>
</feature>
<evidence type="ECO:0000313" key="14">
    <source>
        <dbReference type="EMBL" id="SNT16721.1"/>
    </source>
</evidence>
<evidence type="ECO:0000256" key="4">
    <source>
        <dbReference type="ARBA" id="ARBA00022692"/>
    </source>
</evidence>
<dbReference type="Pfam" id="PF08448">
    <property type="entry name" value="PAS_4"/>
    <property type="match status" value="1"/>
</dbReference>